<dbReference type="EMBL" id="CP092864">
    <property type="protein sequence ID" value="UYV64212.1"/>
    <property type="molecule type" value="Genomic_DNA"/>
</dbReference>
<dbReference type="InterPro" id="IPR048358">
    <property type="entry name" value="EZH1/2_MCSS"/>
</dbReference>
<dbReference type="Pfam" id="PF18118">
    <property type="entry name" value="PRC2_HTH_1"/>
    <property type="match status" value="1"/>
</dbReference>
<organism evidence="6 7">
    <name type="scientific">Cordylochernes scorpioides</name>
    <dbReference type="NCBI Taxonomy" id="51811"/>
    <lineage>
        <taxon>Eukaryota</taxon>
        <taxon>Metazoa</taxon>
        <taxon>Ecdysozoa</taxon>
        <taxon>Arthropoda</taxon>
        <taxon>Chelicerata</taxon>
        <taxon>Arachnida</taxon>
        <taxon>Pseudoscorpiones</taxon>
        <taxon>Cheliferoidea</taxon>
        <taxon>Chernetidae</taxon>
        <taxon>Cordylochernes</taxon>
    </lineage>
</organism>
<name>A0ABY6K5W1_9ARAC</name>
<feature type="domain" description="Polycomb repressive complex 2 subunit EZH1/EZH2 tri-helical" evidence="4">
    <location>
        <begin position="234"/>
        <end position="320"/>
    </location>
</feature>
<reference evidence="6 7" key="1">
    <citation type="submission" date="2022-01" db="EMBL/GenBank/DDBJ databases">
        <title>A chromosomal length assembly of Cordylochernes scorpioides.</title>
        <authorList>
            <person name="Zeh D."/>
            <person name="Zeh J."/>
        </authorList>
    </citation>
    <scope>NUCLEOTIDE SEQUENCE [LARGE SCALE GENOMIC DNA]</scope>
    <source>
        <strain evidence="6">IN4F17</strain>
        <tissue evidence="6">Whole Body</tissue>
    </source>
</reference>
<evidence type="ECO:0000313" key="6">
    <source>
        <dbReference type="EMBL" id="UYV64212.1"/>
    </source>
</evidence>
<feature type="region of interest" description="Disordered" evidence="3">
    <location>
        <begin position="258"/>
        <end position="289"/>
    </location>
</feature>
<dbReference type="PANTHER" id="PTHR45747">
    <property type="entry name" value="HISTONE-LYSINE N-METHYLTRANSFERASE E(Z)"/>
    <property type="match status" value="1"/>
</dbReference>
<dbReference type="Proteomes" id="UP001235939">
    <property type="component" value="Chromosome 02"/>
</dbReference>
<keyword evidence="7" id="KW-1185">Reference proteome</keyword>
<sequence>MKDVAINGGVMDVIKEAAKTLLSCLEHLAVPTNIPRMLYLQENNAKFPFQGPSPAMEYQDNKGSIRNLKAANSGGKGSKEDSVEPLRVPLEWKKRVKSEYMRLRQLKRFRRNDEIKVSLPIILRRSQSYQKVTATYINNRQFIEESLSVLQAHHEVSPAMSVFAEDGDLFMYAVTPIPTMYTWAPIQQNFMHEVWLQVEDETVLHNIPYMGDEVLDQDGSFIEELLRNYDGRVHGDRGEGPPISDEIFVDLVHTLMEPPDSMEDKTGTRKKKLTRSDAQSGNDHDKSKSPVSMDLIFSAIASVFPDKCTPEELKNKYKYLSQKLDPQSIPSECTPNIDGPNARSVSREQTMHSFHTLFCRRCYKYDCFLHRKS</sequence>
<evidence type="ECO:0000256" key="2">
    <source>
        <dbReference type="ARBA" id="ARBA00023163"/>
    </source>
</evidence>
<evidence type="ECO:0000256" key="3">
    <source>
        <dbReference type="SAM" id="MobiDB-lite"/>
    </source>
</evidence>
<protein>
    <submittedName>
        <fullName evidence="6">EZH1</fullName>
    </submittedName>
</protein>
<dbReference type="PANTHER" id="PTHR45747:SF4">
    <property type="entry name" value="HISTONE-LYSINE N-METHYLTRANSFERASE E(Z)"/>
    <property type="match status" value="1"/>
</dbReference>
<gene>
    <name evidence="6" type="ORF">LAZ67_2007050</name>
</gene>
<dbReference type="Pfam" id="PF21358">
    <property type="entry name" value="Ezh2_MCSS"/>
    <property type="match status" value="1"/>
</dbReference>
<keyword evidence="1" id="KW-0805">Transcription regulation</keyword>
<evidence type="ECO:0000259" key="5">
    <source>
        <dbReference type="Pfam" id="PF21358"/>
    </source>
</evidence>
<evidence type="ECO:0000256" key="1">
    <source>
        <dbReference type="ARBA" id="ARBA00023015"/>
    </source>
</evidence>
<feature type="domain" description="EZH1/2 MCSS" evidence="5">
    <location>
        <begin position="330"/>
        <end position="371"/>
    </location>
</feature>
<proteinExistence type="predicted"/>
<dbReference type="InterPro" id="IPR041343">
    <property type="entry name" value="PRC2_HTH_1"/>
</dbReference>
<evidence type="ECO:0000313" key="7">
    <source>
        <dbReference type="Proteomes" id="UP001235939"/>
    </source>
</evidence>
<dbReference type="InterPro" id="IPR045318">
    <property type="entry name" value="EZH1/2-like"/>
</dbReference>
<accession>A0ABY6K5W1</accession>
<evidence type="ECO:0000259" key="4">
    <source>
        <dbReference type="Pfam" id="PF18118"/>
    </source>
</evidence>
<keyword evidence="2" id="KW-0804">Transcription</keyword>